<dbReference type="CDD" id="cd06225">
    <property type="entry name" value="HAMP"/>
    <property type="match status" value="1"/>
</dbReference>
<evidence type="ECO:0000256" key="8">
    <source>
        <dbReference type="ARBA" id="ARBA00023136"/>
    </source>
</evidence>
<dbReference type="SMART" id="SM00304">
    <property type="entry name" value="HAMP"/>
    <property type="match status" value="1"/>
</dbReference>
<evidence type="ECO:0000256" key="3">
    <source>
        <dbReference type="ARBA" id="ARBA00022553"/>
    </source>
</evidence>
<evidence type="ECO:0000256" key="7">
    <source>
        <dbReference type="ARBA" id="ARBA00022989"/>
    </source>
</evidence>
<protein>
    <submittedName>
        <fullName evidence="11">Sensor histidine kinase</fullName>
    </submittedName>
</protein>
<feature type="transmembrane region" description="Helical" evidence="9">
    <location>
        <begin position="12"/>
        <end position="34"/>
    </location>
</feature>
<keyword evidence="8 9" id="KW-0472">Membrane</keyword>
<dbReference type="RefSeq" id="WP_131016539.1">
    <property type="nucleotide sequence ID" value="NZ_SIRE01000021.1"/>
</dbReference>
<dbReference type="Gene3D" id="6.10.340.10">
    <property type="match status" value="1"/>
</dbReference>
<evidence type="ECO:0000256" key="5">
    <source>
        <dbReference type="ARBA" id="ARBA00022692"/>
    </source>
</evidence>
<comment type="caution">
    <text evidence="11">The sequence shown here is derived from an EMBL/GenBank/DDBJ whole genome shotgun (WGS) entry which is preliminary data.</text>
</comment>
<dbReference type="SMART" id="SM00387">
    <property type="entry name" value="HATPase_c"/>
    <property type="match status" value="1"/>
</dbReference>
<dbReference type="Pfam" id="PF02518">
    <property type="entry name" value="HATPase_c"/>
    <property type="match status" value="1"/>
</dbReference>
<dbReference type="Pfam" id="PF00672">
    <property type="entry name" value="HAMP"/>
    <property type="match status" value="1"/>
</dbReference>
<proteinExistence type="predicted"/>
<dbReference type="Gene3D" id="3.30.565.10">
    <property type="entry name" value="Histidine kinase-like ATPase, C-terminal domain"/>
    <property type="match status" value="1"/>
</dbReference>
<keyword evidence="6 11" id="KW-0418">Kinase</keyword>
<evidence type="ECO:0000256" key="1">
    <source>
        <dbReference type="ARBA" id="ARBA00004651"/>
    </source>
</evidence>
<evidence type="ECO:0000256" key="2">
    <source>
        <dbReference type="ARBA" id="ARBA00022475"/>
    </source>
</evidence>
<dbReference type="PANTHER" id="PTHR34220:SF7">
    <property type="entry name" value="SENSOR HISTIDINE KINASE YPDA"/>
    <property type="match status" value="1"/>
</dbReference>
<gene>
    <name evidence="11" type="ORF">EYB31_26885</name>
</gene>
<feature type="domain" description="HAMP" evidence="10">
    <location>
        <begin position="321"/>
        <end position="373"/>
    </location>
</feature>
<dbReference type="PANTHER" id="PTHR34220">
    <property type="entry name" value="SENSOR HISTIDINE KINASE YPDA"/>
    <property type="match status" value="1"/>
</dbReference>
<dbReference type="Proteomes" id="UP000293142">
    <property type="component" value="Unassembled WGS sequence"/>
</dbReference>
<organism evidence="11 12">
    <name type="scientific">Paenibacillus thalictri</name>
    <dbReference type="NCBI Taxonomy" id="2527873"/>
    <lineage>
        <taxon>Bacteria</taxon>
        <taxon>Bacillati</taxon>
        <taxon>Bacillota</taxon>
        <taxon>Bacilli</taxon>
        <taxon>Bacillales</taxon>
        <taxon>Paenibacillaceae</taxon>
        <taxon>Paenibacillus</taxon>
    </lineage>
</organism>
<keyword evidence="4" id="KW-0808">Transferase</keyword>
<evidence type="ECO:0000256" key="4">
    <source>
        <dbReference type="ARBA" id="ARBA00022679"/>
    </source>
</evidence>
<dbReference type="EMBL" id="SIRE01000021">
    <property type="protein sequence ID" value="TBL73306.1"/>
    <property type="molecule type" value="Genomic_DNA"/>
</dbReference>
<keyword evidence="2" id="KW-1003">Cell membrane</keyword>
<keyword evidence="3" id="KW-0597">Phosphoprotein</keyword>
<dbReference type="Pfam" id="PF06580">
    <property type="entry name" value="His_kinase"/>
    <property type="match status" value="1"/>
</dbReference>
<sequence>MSRLWRNKGLLYKLVATYLALVVVPLTLVSYVGYVTYKKSMEKTIDEFVLETLSQFTINVDTYLNGLTQLSTLPYYDNPFLELWKGKPANADERLKLQQAALKLAGNSVLSGRYDITGVIFLDDSGDILPYLKFGYVKPSYAYKQTDWYRECAASAGVPVFLGGGKPDYIENPYQPMLTSCRMINDLDAHNKPIGLFMILTNLSVIQDMIGKMNPKYQGSVYLFDNSNRLIYGRFNDDEEKSALLRVWEQPAGDKFSQLVTFGGQRYKAGSVISSVSGIKAMFVMPYETISQNEKWVFLLVFVLASTAMILSIVIFIWIARRLTTPLRTLQQLMKKVEMGQFDVHYETNSQDEIGRLGSSFNYMVSEMRRMFYDVYEANLRKKETELIALRNQINPHFLYNSLESINMMAELQGSYQISEMIGTLGELLRLSLHRRAFSTVEEEVRYIQLYLSIQKTAYGGKFEEIIRIDSDIYHFKTLKLLLQPVVENALYHGIEKKAGPGTIVIEGRKEDRVLRFFVTDDGVGISAEKLLVLDRQLNDESYEGSVGLKNVFERVRLHYGPAYGIRICSLSGSGTTIQLTLPCIE</sequence>
<evidence type="ECO:0000313" key="12">
    <source>
        <dbReference type="Proteomes" id="UP000293142"/>
    </source>
</evidence>
<dbReference type="GO" id="GO:0005886">
    <property type="term" value="C:plasma membrane"/>
    <property type="evidence" value="ECO:0007669"/>
    <property type="project" value="UniProtKB-SubCell"/>
</dbReference>
<dbReference type="InterPro" id="IPR003594">
    <property type="entry name" value="HATPase_dom"/>
</dbReference>
<dbReference type="OrthoDB" id="9776552at2"/>
<keyword evidence="7 9" id="KW-1133">Transmembrane helix</keyword>
<feature type="transmembrane region" description="Helical" evidence="9">
    <location>
        <begin position="296"/>
        <end position="320"/>
    </location>
</feature>
<dbReference type="Pfam" id="PF02743">
    <property type="entry name" value="dCache_1"/>
    <property type="match status" value="1"/>
</dbReference>
<dbReference type="InterPro" id="IPR033479">
    <property type="entry name" value="dCache_1"/>
</dbReference>
<keyword evidence="12" id="KW-1185">Reference proteome</keyword>
<evidence type="ECO:0000256" key="6">
    <source>
        <dbReference type="ARBA" id="ARBA00022777"/>
    </source>
</evidence>
<dbReference type="PROSITE" id="PS50885">
    <property type="entry name" value="HAMP"/>
    <property type="match status" value="1"/>
</dbReference>
<dbReference type="InterPro" id="IPR003660">
    <property type="entry name" value="HAMP_dom"/>
</dbReference>
<dbReference type="AlphaFoldDB" id="A0A4Q9DN07"/>
<dbReference type="GO" id="GO:0000155">
    <property type="term" value="F:phosphorelay sensor kinase activity"/>
    <property type="evidence" value="ECO:0007669"/>
    <property type="project" value="InterPro"/>
</dbReference>
<reference evidence="11 12" key="1">
    <citation type="submission" date="2019-02" db="EMBL/GenBank/DDBJ databases">
        <title>Paenibacillus sp. nov., isolated from surface-sterilized tissue of Thalictrum simplex L.</title>
        <authorList>
            <person name="Tuo L."/>
        </authorList>
    </citation>
    <scope>NUCLEOTIDE SEQUENCE [LARGE SCALE GENOMIC DNA]</scope>
    <source>
        <strain evidence="11 12">N2SHLJ1</strain>
    </source>
</reference>
<accession>A0A4Q9DN07</accession>
<dbReference type="SUPFAM" id="SSF55874">
    <property type="entry name" value="ATPase domain of HSP90 chaperone/DNA topoisomerase II/histidine kinase"/>
    <property type="match status" value="1"/>
</dbReference>
<evidence type="ECO:0000313" key="11">
    <source>
        <dbReference type="EMBL" id="TBL73306.1"/>
    </source>
</evidence>
<dbReference type="InterPro" id="IPR050640">
    <property type="entry name" value="Bact_2-comp_sensor_kinase"/>
</dbReference>
<dbReference type="InterPro" id="IPR010559">
    <property type="entry name" value="Sig_transdc_His_kin_internal"/>
</dbReference>
<evidence type="ECO:0000259" key="10">
    <source>
        <dbReference type="PROSITE" id="PS50885"/>
    </source>
</evidence>
<dbReference type="InterPro" id="IPR036890">
    <property type="entry name" value="HATPase_C_sf"/>
</dbReference>
<comment type="subcellular location">
    <subcellularLocation>
        <location evidence="1">Cell membrane</location>
        <topology evidence="1">Multi-pass membrane protein</topology>
    </subcellularLocation>
</comment>
<name>A0A4Q9DN07_9BACL</name>
<evidence type="ECO:0000256" key="9">
    <source>
        <dbReference type="SAM" id="Phobius"/>
    </source>
</evidence>
<keyword evidence="5 9" id="KW-0812">Transmembrane</keyword>
<dbReference type="SUPFAM" id="SSF158472">
    <property type="entry name" value="HAMP domain-like"/>
    <property type="match status" value="1"/>
</dbReference>